<keyword evidence="3" id="KW-1185">Reference proteome</keyword>
<gene>
    <name evidence="2" type="ORF">FX981_00340</name>
</gene>
<dbReference type="EMBL" id="CP043404">
    <property type="protein sequence ID" value="QEK62176.1"/>
    <property type="molecule type" value="Genomic_DNA"/>
</dbReference>
<dbReference type="RefSeq" id="WP_103132076.1">
    <property type="nucleotide sequence ID" value="NZ_CP043404.1"/>
</dbReference>
<dbReference type="GeneID" id="61767138"/>
<proteinExistence type="predicted"/>
<dbReference type="Proteomes" id="UP000325032">
    <property type="component" value="Chromosome"/>
</dbReference>
<organism evidence="2 3">
    <name type="scientific">Bacillus safensis</name>
    <dbReference type="NCBI Taxonomy" id="561879"/>
    <lineage>
        <taxon>Bacteria</taxon>
        <taxon>Bacillati</taxon>
        <taxon>Bacillota</taxon>
        <taxon>Bacilli</taxon>
        <taxon>Bacillales</taxon>
        <taxon>Bacillaceae</taxon>
        <taxon>Bacillus</taxon>
    </lineage>
</organism>
<reference evidence="2 3" key="1">
    <citation type="journal article" date="2018" name="Plant Biotechnol. Rep.">
        <title>Diversity and antifungal activity of endophytic bacteria associated with Panax ginseng seedlings.</title>
        <authorList>
            <person name="Park J.M."/>
            <person name="Hong C.E."/>
            <person name="Jo S.H."/>
        </authorList>
    </citation>
    <scope>NUCLEOTIDE SEQUENCE [LARGE SCALE GENOMIC DNA]</scope>
    <source>
        <strain evidence="2 3">PgKB20</strain>
    </source>
</reference>
<evidence type="ECO:0000256" key="1">
    <source>
        <dbReference type="SAM" id="MobiDB-lite"/>
    </source>
</evidence>
<accession>A0A5C0WDC9</accession>
<sequence>MIIKKLLVIVSIVLLSVSTAETLKIIETKSIRNTTMEEQQKSNRNTTIIDRNTTSENV</sequence>
<evidence type="ECO:0000313" key="3">
    <source>
        <dbReference type="Proteomes" id="UP000325032"/>
    </source>
</evidence>
<feature type="region of interest" description="Disordered" evidence="1">
    <location>
        <begin position="35"/>
        <end position="58"/>
    </location>
</feature>
<dbReference type="AlphaFoldDB" id="A0A498TWJ5"/>
<accession>A0A498TWJ5</accession>
<protein>
    <submittedName>
        <fullName evidence="2">Uncharacterized protein</fullName>
    </submittedName>
</protein>
<feature type="compositionally biased region" description="Low complexity" evidence="1">
    <location>
        <begin position="43"/>
        <end position="58"/>
    </location>
</feature>
<name>A0A498TWJ5_BACIA</name>
<evidence type="ECO:0000313" key="2">
    <source>
        <dbReference type="EMBL" id="QEK62176.1"/>
    </source>
</evidence>